<feature type="compositionally biased region" description="Polar residues" evidence="5">
    <location>
        <begin position="106"/>
        <end position="123"/>
    </location>
</feature>
<gene>
    <name evidence="7" type="ORF">UHOR_02939</name>
</gene>
<dbReference type="eggNOG" id="KOG2926">
    <property type="taxonomic scope" value="Eukaryota"/>
</dbReference>
<dbReference type="EMBL" id="CAGI01000180">
    <property type="protein sequence ID" value="CCF53132.1"/>
    <property type="molecule type" value="Genomic_DNA"/>
</dbReference>
<evidence type="ECO:0000256" key="1">
    <source>
        <dbReference type="ARBA" id="ARBA00013258"/>
    </source>
</evidence>
<dbReference type="Gene3D" id="3.40.366.10">
    <property type="entry name" value="Malonyl-Coenzyme A Acyl Carrier Protein, domain 2"/>
    <property type="match status" value="2"/>
</dbReference>
<dbReference type="SMART" id="SM00827">
    <property type="entry name" value="PKS_AT"/>
    <property type="match status" value="1"/>
</dbReference>
<feature type="compositionally biased region" description="Low complexity" evidence="5">
    <location>
        <begin position="128"/>
        <end position="144"/>
    </location>
</feature>
<evidence type="ECO:0000313" key="7">
    <source>
        <dbReference type="EMBL" id="CCF53132.1"/>
    </source>
</evidence>
<name>I2G1T9_USTHO</name>
<dbReference type="HOGENOM" id="CLU_021265_0_0_1"/>
<feature type="domain" description="Malonyl-CoA:ACP transacylase (MAT)" evidence="6">
    <location>
        <begin position="301"/>
        <end position="723"/>
    </location>
</feature>
<evidence type="ECO:0000256" key="2">
    <source>
        <dbReference type="ARBA" id="ARBA00022679"/>
    </source>
</evidence>
<dbReference type="PANTHER" id="PTHR42681">
    <property type="entry name" value="MALONYL-COA-ACYL CARRIER PROTEIN TRANSACYLASE, MITOCHONDRIAL"/>
    <property type="match status" value="1"/>
</dbReference>
<keyword evidence="2" id="KW-0808">Transferase</keyword>
<dbReference type="InterPro" id="IPR014043">
    <property type="entry name" value="Acyl_transferase_dom"/>
</dbReference>
<dbReference type="SUPFAM" id="SSF52151">
    <property type="entry name" value="FabD/lysophospholipase-like"/>
    <property type="match status" value="1"/>
</dbReference>
<evidence type="ECO:0000256" key="3">
    <source>
        <dbReference type="ARBA" id="ARBA00023315"/>
    </source>
</evidence>
<dbReference type="OMA" id="ETWAFAN"/>
<evidence type="ECO:0000256" key="5">
    <source>
        <dbReference type="SAM" id="MobiDB-lite"/>
    </source>
</evidence>
<keyword evidence="3" id="KW-0012">Acyltransferase</keyword>
<comment type="caution">
    <text evidence="7">The sequence shown here is derived from an EMBL/GenBank/DDBJ whole genome shotgun (WGS) entry which is preliminary data.</text>
</comment>
<dbReference type="InterPro" id="IPR016035">
    <property type="entry name" value="Acyl_Trfase/lysoPLipase"/>
</dbReference>
<reference evidence="7 8" key="1">
    <citation type="journal article" date="2012" name="Plant Cell">
        <title>Genome comparison of barley and maize smut fungi reveals targeted loss of RNA silencing components and species-specific presence of transposable elements.</title>
        <authorList>
            <person name="Laurie J.D."/>
            <person name="Ali S."/>
            <person name="Linning R."/>
            <person name="Mannhaupt G."/>
            <person name="Wong P."/>
            <person name="Gueldener U."/>
            <person name="Muensterkoetter M."/>
            <person name="Moore R."/>
            <person name="Kahmann R."/>
            <person name="Bakkeren G."/>
            <person name="Schirawski J."/>
        </authorList>
    </citation>
    <scope>NUCLEOTIDE SEQUENCE [LARGE SCALE GENOMIC DNA]</scope>
    <source>
        <strain evidence="8">Uh4875-4</strain>
    </source>
</reference>
<dbReference type="PANTHER" id="PTHR42681:SF1">
    <property type="entry name" value="MALONYL-COA-ACYL CARRIER PROTEIN TRANSACYLASE, MITOCHONDRIAL"/>
    <property type="match status" value="1"/>
</dbReference>
<dbReference type="OrthoDB" id="1929172at2759"/>
<feature type="compositionally biased region" description="Polar residues" evidence="5">
    <location>
        <begin position="32"/>
        <end position="47"/>
    </location>
</feature>
<proteinExistence type="predicted"/>
<dbReference type="GO" id="GO:0005739">
    <property type="term" value="C:mitochondrion"/>
    <property type="evidence" value="ECO:0007669"/>
    <property type="project" value="TreeGrafter"/>
</dbReference>
<evidence type="ECO:0000259" key="6">
    <source>
        <dbReference type="SMART" id="SM00827"/>
    </source>
</evidence>
<dbReference type="InterPro" id="IPR001227">
    <property type="entry name" value="Ac_transferase_dom_sf"/>
</dbReference>
<sequence length="793" mass="84484">MRSSSYRYSGAARELFASAAHPKAPVAGSSRPLHSSTAIAGSKTSATSIANKRNALAQIRDSTAYVARYRTLGASAHPLLSSSSTKASSSTPPEASSSSTAPTSSHAGISTTLNKQSSSTILDTSGPAALSASSSVRSKSTNASEQLDDTWAFGGGAKSQGGPVTSSSDVGPSTSKAKGSTAPIVMGNAGKGAIPNYGKRRMNTIHVKGPAVSSKPAATTAGAGAPTDQVLAHRYQHRYSPSTRSEQPLPQHTYFSSPSSSFNASSFVAPGTQPPLAGTTTAGVGQGHPGIGIVRKKSALIFPGQGSQYVAMSKDLYKAFRSARSIWHRAEEALIATPGIHSHHFIQGERAESAEQRGLFEAELAKTRHLDPKHGLLASGTAVARSRRGWLRDLVFSGDQLELTRAENAQPAILTCTLAFLQVLRKEFHLDLVQDHVQWASGHGSGVYAALVGSGAMDLHDAVRLLRHRGLVASHYTANHPLLFPPGCKKPESIYETWAFANAGSGKGADLLCDEDAAFSSSNPGQTKAQPGWKRTQMSGVVVRPGKLNSVIKEVESVAEDIRNGKIPSVARDEVVEVANINSQLQIVLSGTRVGVSYCCDRLRSKNLGARAVNLPVSGAYHTSLMLEASHFLRPAVKYMPLSDPEGFSLVSSKDGRVVPNVAAIREDLAGAFAKPVHWLNSIDTLLAQGVERFICLGPGRACAHLLSKELAYRDKQKEMRGDKSESGYEVWSLATVEDVEQLAEALECVADDTPHRSEVKVTLARQWDEVQSSRGVAFRLEQRPQINRKQWH</sequence>
<dbReference type="STRING" id="1128400.I2G1T9"/>
<dbReference type="GO" id="GO:0004314">
    <property type="term" value="F:[acyl-carrier-protein] S-malonyltransferase activity"/>
    <property type="evidence" value="ECO:0007669"/>
    <property type="project" value="UniProtKB-EC"/>
</dbReference>
<dbReference type="Gene3D" id="3.30.70.250">
    <property type="entry name" value="Malonyl-CoA ACP transacylase, ACP-binding"/>
    <property type="match status" value="1"/>
</dbReference>
<evidence type="ECO:0000313" key="8">
    <source>
        <dbReference type="Proteomes" id="UP000006174"/>
    </source>
</evidence>
<accession>I2G1T9</accession>
<feature type="compositionally biased region" description="Polar residues" evidence="5">
    <location>
        <begin position="162"/>
        <end position="178"/>
    </location>
</feature>
<dbReference type="SUPFAM" id="SSF55048">
    <property type="entry name" value="Probable ACP-binding domain of malonyl-CoA ACP transacylase"/>
    <property type="match status" value="1"/>
</dbReference>
<protein>
    <recommendedName>
        <fullName evidence="1">[acyl-carrier-protein] S-malonyltransferase</fullName>
        <ecNumber evidence="1">2.3.1.39</ecNumber>
    </recommendedName>
</protein>
<dbReference type="Proteomes" id="UP000006174">
    <property type="component" value="Unassembled WGS sequence"/>
</dbReference>
<dbReference type="Pfam" id="PF00698">
    <property type="entry name" value="Acyl_transf_1"/>
    <property type="match status" value="1"/>
</dbReference>
<dbReference type="InterPro" id="IPR050858">
    <property type="entry name" value="Mal-CoA-ACP_Trans/PKS_FabD"/>
</dbReference>
<organism evidence="7 8">
    <name type="scientific">Ustilago hordei</name>
    <name type="common">Barley covered smut fungus</name>
    <dbReference type="NCBI Taxonomy" id="120017"/>
    <lineage>
        <taxon>Eukaryota</taxon>
        <taxon>Fungi</taxon>
        <taxon>Dikarya</taxon>
        <taxon>Basidiomycota</taxon>
        <taxon>Ustilaginomycotina</taxon>
        <taxon>Ustilaginomycetes</taxon>
        <taxon>Ustilaginales</taxon>
        <taxon>Ustilaginaceae</taxon>
        <taxon>Ustilago</taxon>
    </lineage>
</organism>
<dbReference type="InterPro" id="IPR016036">
    <property type="entry name" value="Malonyl_transacylase_ACP-bd"/>
</dbReference>
<dbReference type="EC" id="2.3.1.39" evidence="1"/>
<dbReference type="GO" id="GO:0006633">
    <property type="term" value="P:fatty acid biosynthetic process"/>
    <property type="evidence" value="ECO:0007669"/>
    <property type="project" value="TreeGrafter"/>
</dbReference>
<feature type="region of interest" description="Disordered" evidence="5">
    <location>
        <begin position="21"/>
        <end position="47"/>
    </location>
</feature>
<feature type="compositionally biased region" description="Low complexity" evidence="5">
    <location>
        <begin position="81"/>
        <end position="105"/>
    </location>
</feature>
<comment type="catalytic activity">
    <reaction evidence="4">
        <text>holo-[ACP] + malonyl-CoA = malonyl-[ACP] + CoA</text>
        <dbReference type="Rhea" id="RHEA:41792"/>
        <dbReference type="Rhea" id="RHEA-COMP:9623"/>
        <dbReference type="Rhea" id="RHEA-COMP:9685"/>
        <dbReference type="ChEBI" id="CHEBI:57287"/>
        <dbReference type="ChEBI" id="CHEBI:57384"/>
        <dbReference type="ChEBI" id="CHEBI:64479"/>
        <dbReference type="ChEBI" id="CHEBI:78449"/>
        <dbReference type="EC" id="2.3.1.39"/>
    </reaction>
</comment>
<keyword evidence="8" id="KW-1185">Reference proteome</keyword>
<dbReference type="AlphaFoldDB" id="I2G1T9"/>
<evidence type="ECO:0000256" key="4">
    <source>
        <dbReference type="ARBA" id="ARBA00048462"/>
    </source>
</evidence>
<feature type="region of interest" description="Disordered" evidence="5">
    <location>
        <begin position="79"/>
        <end position="196"/>
    </location>
</feature>